<keyword evidence="3" id="KW-0472">Membrane</keyword>
<organism evidence="4 5">
    <name type="scientific">Tenacibaculum polynesiense</name>
    <dbReference type="NCBI Taxonomy" id="3137857"/>
    <lineage>
        <taxon>Bacteria</taxon>
        <taxon>Pseudomonadati</taxon>
        <taxon>Bacteroidota</taxon>
        <taxon>Flavobacteriia</taxon>
        <taxon>Flavobacteriales</taxon>
        <taxon>Flavobacteriaceae</taxon>
        <taxon>Tenacibaculum</taxon>
    </lineage>
</organism>
<dbReference type="InterPro" id="IPR036680">
    <property type="entry name" value="SPOR-like_sf"/>
</dbReference>
<gene>
    <name evidence="4" type="ORF">T190423A01A_30269</name>
</gene>
<name>A0ABM9PCA0_9FLAO</name>
<keyword evidence="3" id="KW-1133">Transmembrane helix</keyword>
<keyword evidence="1" id="KW-0175">Coiled coil</keyword>
<comment type="caution">
    <text evidence="4">The sequence shown here is derived from an EMBL/GenBank/DDBJ whole genome shotgun (WGS) entry which is preliminary data.</text>
</comment>
<protein>
    <submittedName>
        <fullName evidence="4">SPOR domain-containing protein</fullName>
    </submittedName>
</protein>
<dbReference type="RefSeq" id="WP_348717178.1">
    <property type="nucleotide sequence ID" value="NZ_CAXJIO010000012.1"/>
</dbReference>
<sequence length="216" mass="24047">MPFIEEEKFKLMQEDFDNAKLKREEAENELTKVQEDFHSFKKKSKITPILFGILFGLSAALAYYFYTNGGGTVSDSEIAAIKKKESTRVIDSIQRAQARAKRNNKGNDNSTDDVASNTSEDAMDTATFEGDVDNATQGETVYSVQVGVFSEKRYPLLSSAFTPGIAAANGSYFKYSLGLFSTVEEAKKLRSELRNIGFKDAFVASYVNGTRQKIHH</sequence>
<feature type="region of interest" description="Disordered" evidence="2">
    <location>
        <begin position="97"/>
        <end position="118"/>
    </location>
</feature>
<keyword evidence="5" id="KW-1185">Reference proteome</keyword>
<dbReference type="SUPFAM" id="SSF110997">
    <property type="entry name" value="Sporulation related repeat"/>
    <property type="match status" value="1"/>
</dbReference>
<dbReference type="Proteomes" id="UP001497527">
    <property type="component" value="Unassembled WGS sequence"/>
</dbReference>
<evidence type="ECO:0000313" key="5">
    <source>
        <dbReference type="Proteomes" id="UP001497527"/>
    </source>
</evidence>
<feature type="coiled-coil region" evidence="1">
    <location>
        <begin position="9"/>
        <end position="43"/>
    </location>
</feature>
<reference evidence="4 5" key="1">
    <citation type="submission" date="2024-05" db="EMBL/GenBank/DDBJ databases">
        <authorList>
            <person name="Duchaud E."/>
        </authorList>
    </citation>
    <scope>NUCLEOTIDE SEQUENCE [LARGE SCALE GENOMIC DNA]</scope>
    <source>
        <strain evidence="4">Ena-SAMPLE-TAB-13-05-2024-13:56:06:370-140308</strain>
    </source>
</reference>
<dbReference type="EMBL" id="CAXJIO010000012">
    <property type="protein sequence ID" value="CAL2103155.1"/>
    <property type="molecule type" value="Genomic_DNA"/>
</dbReference>
<accession>A0ABM9PCA0</accession>
<evidence type="ECO:0000256" key="3">
    <source>
        <dbReference type="SAM" id="Phobius"/>
    </source>
</evidence>
<feature type="compositionally biased region" description="Polar residues" evidence="2">
    <location>
        <begin position="106"/>
        <end position="118"/>
    </location>
</feature>
<proteinExistence type="predicted"/>
<feature type="transmembrane region" description="Helical" evidence="3">
    <location>
        <begin position="46"/>
        <end position="66"/>
    </location>
</feature>
<keyword evidence="3" id="KW-0812">Transmembrane</keyword>
<evidence type="ECO:0000313" key="4">
    <source>
        <dbReference type="EMBL" id="CAL2103155.1"/>
    </source>
</evidence>
<evidence type="ECO:0000256" key="2">
    <source>
        <dbReference type="SAM" id="MobiDB-lite"/>
    </source>
</evidence>
<evidence type="ECO:0000256" key="1">
    <source>
        <dbReference type="SAM" id="Coils"/>
    </source>
</evidence>